<dbReference type="Proteomes" id="UP000198761">
    <property type="component" value="Unassembled WGS sequence"/>
</dbReference>
<proteinExistence type="predicted"/>
<organism evidence="5 6">
    <name type="scientific">Gemmobacter aquatilis</name>
    <dbReference type="NCBI Taxonomy" id="933059"/>
    <lineage>
        <taxon>Bacteria</taxon>
        <taxon>Pseudomonadati</taxon>
        <taxon>Pseudomonadota</taxon>
        <taxon>Alphaproteobacteria</taxon>
        <taxon>Rhodobacterales</taxon>
        <taxon>Paracoccaceae</taxon>
        <taxon>Gemmobacter</taxon>
    </lineage>
</organism>
<dbReference type="Pfam" id="PF07690">
    <property type="entry name" value="MFS_1"/>
    <property type="match status" value="1"/>
</dbReference>
<protein>
    <submittedName>
        <fullName evidence="5">Major Facilitator Superfamily protein</fullName>
    </submittedName>
</protein>
<accession>A0A1H8L0I8</accession>
<feature type="transmembrane region" description="Helical" evidence="4">
    <location>
        <begin position="355"/>
        <end position="388"/>
    </location>
</feature>
<feature type="transmembrane region" description="Helical" evidence="4">
    <location>
        <begin position="82"/>
        <end position="102"/>
    </location>
</feature>
<dbReference type="InterPro" id="IPR011701">
    <property type="entry name" value="MFS"/>
</dbReference>
<dbReference type="OrthoDB" id="9808182at2"/>
<dbReference type="GO" id="GO:0022857">
    <property type="term" value="F:transmembrane transporter activity"/>
    <property type="evidence" value="ECO:0007669"/>
    <property type="project" value="InterPro"/>
</dbReference>
<feature type="transmembrane region" description="Helical" evidence="4">
    <location>
        <begin position="21"/>
        <end position="44"/>
    </location>
</feature>
<dbReference type="AlphaFoldDB" id="A0A1H8L0I8"/>
<evidence type="ECO:0000256" key="1">
    <source>
        <dbReference type="ARBA" id="ARBA00022692"/>
    </source>
</evidence>
<evidence type="ECO:0000256" key="2">
    <source>
        <dbReference type="ARBA" id="ARBA00022989"/>
    </source>
</evidence>
<feature type="transmembrane region" description="Helical" evidence="4">
    <location>
        <begin position="145"/>
        <end position="163"/>
    </location>
</feature>
<keyword evidence="3 4" id="KW-0472">Membrane</keyword>
<dbReference type="SUPFAM" id="SSF103473">
    <property type="entry name" value="MFS general substrate transporter"/>
    <property type="match status" value="1"/>
</dbReference>
<reference evidence="5 6" key="1">
    <citation type="submission" date="2016-10" db="EMBL/GenBank/DDBJ databases">
        <authorList>
            <person name="de Groot N.N."/>
        </authorList>
    </citation>
    <scope>NUCLEOTIDE SEQUENCE [LARGE SCALE GENOMIC DNA]</scope>
    <source>
        <strain evidence="5 6">DSM 3857</strain>
    </source>
</reference>
<feature type="transmembrane region" description="Helical" evidence="4">
    <location>
        <begin position="287"/>
        <end position="307"/>
    </location>
</feature>
<evidence type="ECO:0000256" key="4">
    <source>
        <dbReference type="SAM" id="Phobius"/>
    </source>
</evidence>
<dbReference type="Gene3D" id="1.20.1250.20">
    <property type="entry name" value="MFS general substrate transporter like domains"/>
    <property type="match status" value="1"/>
</dbReference>
<evidence type="ECO:0000313" key="6">
    <source>
        <dbReference type="Proteomes" id="UP000198761"/>
    </source>
</evidence>
<dbReference type="InterPro" id="IPR036259">
    <property type="entry name" value="MFS_trans_sf"/>
</dbReference>
<evidence type="ECO:0000256" key="3">
    <source>
        <dbReference type="ARBA" id="ARBA00023136"/>
    </source>
</evidence>
<keyword evidence="1 4" id="KW-0812">Transmembrane</keyword>
<evidence type="ECO:0000313" key="5">
    <source>
        <dbReference type="EMBL" id="SEN98663.1"/>
    </source>
</evidence>
<sequence>MANKYIPLFLRHSTSPRLEAFALLAGLEAAVRGTLISVMPLTIYAAVQDAAIVSRIYFFVGIASLIWGLMVPWATRWVPRRWMYSLGCGLYLVAMGLAVSGGPVAVPLALMCAALATATCFVCFNAYVLDYVARADLGRTQSLQMLYAATPWAVGPMLGVWLQELWAPLPFLVAAGFALLLLTAFWVLRLGNGKQIQRAKRPAVNPLAYLGRFFRQPRLIAGWLFAVLRSCGWWIYVVYLPIFCVEAGLGPKVGGVALSLSNALLFTTPFLLRLVHRSSVRIVVRQAFALCLVCFTAAGLLSGWPWAAVIGLMLGSAGLVMLDAAGGLPFMLSVKPSERVEMAAVYSSFRDVSGILTPGAAWLVLAFAPVAGVFVAGGMGFAAAWLIAGRLHPRLGGARPSRGGV</sequence>
<dbReference type="EMBL" id="FOCE01000010">
    <property type="protein sequence ID" value="SEN98663.1"/>
    <property type="molecule type" value="Genomic_DNA"/>
</dbReference>
<gene>
    <name evidence="5" type="ORF">SAMN04488103_11059</name>
</gene>
<feature type="transmembrane region" description="Helical" evidence="4">
    <location>
        <begin position="169"/>
        <end position="188"/>
    </location>
</feature>
<name>A0A1H8L0I8_9RHOB</name>
<feature type="transmembrane region" description="Helical" evidence="4">
    <location>
        <begin position="56"/>
        <end position="75"/>
    </location>
</feature>
<dbReference type="RefSeq" id="WP_091303002.1">
    <property type="nucleotide sequence ID" value="NZ_FOCE01000010.1"/>
</dbReference>
<feature type="transmembrane region" description="Helical" evidence="4">
    <location>
        <begin position="254"/>
        <end position="275"/>
    </location>
</feature>
<feature type="transmembrane region" description="Helical" evidence="4">
    <location>
        <begin position="108"/>
        <end position="133"/>
    </location>
</feature>
<feature type="transmembrane region" description="Helical" evidence="4">
    <location>
        <begin position="219"/>
        <end position="242"/>
    </location>
</feature>
<keyword evidence="6" id="KW-1185">Reference proteome</keyword>
<keyword evidence="2 4" id="KW-1133">Transmembrane helix</keyword>
<dbReference type="STRING" id="933059.SAMN04488103_11059"/>